<protein>
    <submittedName>
        <fullName evidence="1">Uncharacterized protein</fullName>
    </submittedName>
</protein>
<dbReference type="EMBL" id="BA000059">
    <property type="protein sequence ID" value="BAO05209.1"/>
    <property type="molecule type" value="Genomic_DNA"/>
</dbReference>
<dbReference type="HOGENOM" id="CLU_2506788_0_0_9"/>
<proteinExistence type="predicted"/>
<dbReference type="RefSeq" id="WP_030032399.1">
    <property type="nucleotide sequence ID" value="NZ_BA000059.1"/>
</dbReference>
<dbReference type="Proteomes" id="UP000054164">
    <property type="component" value="Unassembled WGS sequence"/>
</dbReference>
<dbReference type="AlphaFoldDB" id="A0A060NA11"/>
<sequence length="85" mass="10423">MKIKHPKVNEYYNYLKKSFANVNLSEEHRMDIYKRIEIIEALVSLYEQKYEFDDEIIEDLKLKYRPVFPEELKNIQKNLEKAIIK</sequence>
<name>A0A060NA11_CLOBO</name>
<evidence type="ECO:0000313" key="1">
    <source>
        <dbReference type="EMBL" id="BAO05209.1"/>
    </source>
</evidence>
<organism evidence="1">
    <name type="scientific">Clostridium botulinum B str. Osaka05</name>
    <dbReference type="NCBI Taxonomy" id="1407017"/>
    <lineage>
        <taxon>Bacteria</taxon>
        <taxon>Bacillati</taxon>
        <taxon>Bacillota</taxon>
        <taxon>Clostridia</taxon>
        <taxon>Eubacteriales</taxon>
        <taxon>Clostridiaceae</taxon>
        <taxon>Clostridium</taxon>
    </lineage>
</organism>
<accession>A0A060NA11</accession>
<reference evidence="1" key="1">
    <citation type="submission" date="2013-10" db="EMBL/GenBank/DDBJ databases">
        <title>Draft genome sequence of Clostridium botulinum type B strain Osaka05.</title>
        <authorList>
            <person name="Sakaguchi Y."/>
            <person name="Hosomi K."/>
            <person name="Uchiyama J."/>
            <person name="Ogura Y."/>
            <person name="Sakaguchi M."/>
            <person name="Kohda T."/>
            <person name="Mukamoto M."/>
            <person name="Misawa N."/>
            <person name="Matsuzaki S."/>
            <person name="Hayashi T."/>
            <person name="Kozaki S."/>
        </authorList>
    </citation>
    <scope>NUCLEOTIDE SEQUENCE</scope>
    <source>
        <strain evidence="1">Osaka05</strain>
    </source>
</reference>
<gene>
    <name evidence="1" type="ORF">CBO05P2_184</name>
</gene>